<reference evidence="2" key="3">
    <citation type="submission" date="2006-01" db="EMBL/GenBank/DDBJ databases">
        <authorList>
            <person name="Buell R."/>
        </authorList>
    </citation>
    <scope>NUCLEOTIDE SEQUENCE</scope>
</reference>
<evidence type="ECO:0000313" key="2">
    <source>
        <dbReference type="EMBL" id="ABA94160.1"/>
    </source>
</evidence>
<feature type="region of interest" description="Disordered" evidence="1">
    <location>
        <begin position="149"/>
        <end position="294"/>
    </location>
</feature>
<dbReference type="AlphaFoldDB" id="Q2R2U3"/>
<reference evidence="2" key="1">
    <citation type="journal article" date="2005" name="BMC Biol.">
        <title>The sequence of rice chromosomes 11 and 12, rich in disease resistance genes and recent gene duplications.</title>
        <authorList>
            <consortium name="The rice chromosomes 11 and 12 sequencing consortia"/>
        </authorList>
    </citation>
    <scope>NUCLEOTIDE SEQUENCE [LARGE SCALE GENOMIC DNA]</scope>
</reference>
<gene>
    <name evidence="2" type="ordered locus">LOC_Os11g34640</name>
</gene>
<evidence type="ECO:0000256" key="1">
    <source>
        <dbReference type="SAM" id="MobiDB-lite"/>
    </source>
</evidence>
<feature type="compositionally biased region" description="Gly residues" evidence="1">
    <location>
        <begin position="243"/>
        <end position="254"/>
    </location>
</feature>
<organism evidence="2">
    <name type="scientific">Oryza sativa subsp. japonica</name>
    <name type="common">Rice</name>
    <dbReference type="NCBI Taxonomy" id="39947"/>
    <lineage>
        <taxon>Eukaryota</taxon>
        <taxon>Viridiplantae</taxon>
        <taxon>Streptophyta</taxon>
        <taxon>Embryophyta</taxon>
        <taxon>Tracheophyta</taxon>
        <taxon>Spermatophyta</taxon>
        <taxon>Magnoliopsida</taxon>
        <taxon>Liliopsida</taxon>
        <taxon>Poales</taxon>
        <taxon>Poaceae</taxon>
        <taxon>BOP clade</taxon>
        <taxon>Oryzoideae</taxon>
        <taxon>Oryzeae</taxon>
        <taxon>Oryzinae</taxon>
        <taxon>Oryza</taxon>
        <taxon>Oryza sativa</taxon>
    </lineage>
</organism>
<accession>Q2R2U3</accession>
<name>Q2R2U3_ORYSJ</name>
<feature type="compositionally biased region" description="Basic residues" evidence="1">
    <location>
        <begin position="150"/>
        <end position="159"/>
    </location>
</feature>
<protein>
    <submittedName>
        <fullName evidence="2">Uncharacterized protein</fullName>
    </submittedName>
</protein>
<proteinExistence type="predicted"/>
<reference evidence="2" key="2">
    <citation type="submission" date="2005-04" db="EMBL/GenBank/DDBJ databases">
        <authorList>
            <person name="Buell C.R."/>
            <person name="Wing R.A."/>
            <person name="McCombie W.A."/>
            <person name="Ouyang S."/>
        </authorList>
    </citation>
    <scope>NUCLEOTIDE SEQUENCE</scope>
</reference>
<dbReference type="EMBL" id="DP000010">
    <property type="protein sequence ID" value="ABA94160.1"/>
    <property type="molecule type" value="Genomic_DNA"/>
</dbReference>
<feature type="compositionally biased region" description="Low complexity" evidence="1">
    <location>
        <begin position="178"/>
        <end position="188"/>
    </location>
</feature>
<sequence length="294" mass="30727">MWGPHKSLLPPPFLPFLSLSHRFFLFSRRRAREARAAAAGRRAGEGWSCAGRRRKRRTSVPVVVAGEGDAGGGIGARLRVAGVEDGDRLPDEEKDGLILGDGGEADLVVEVVGVEVVGDAEDLGEVAEGLVKLRSRRVVALSRALPVSSRMRRAGRSKRSAWTAWRRREARRSTDAMSPPLSSPSALLIRSGGASESWSGDGRMGKGRSGGVVDETSGDAMSPPLSSPSARLIRSGGASEGWSGDGRTGKGRSGGVVDETGGDVMSPPLSSPSARLIRSGGVQVSAEPPSKTAE</sequence>